<keyword evidence="7 17" id="KW-0418">Kinase</keyword>
<organism evidence="22 23">
    <name type="scientific">Aplysia californica</name>
    <name type="common">California sea hare</name>
    <dbReference type="NCBI Taxonomy" id="6500"/>
    <lineage>
        <taxon>Eukaryota</taxon>
        <taxon>Metazoa</taxon>
        <taxon>Spiralia</taxon>
        <taxon>Lophotrochozoa</taxon>
        <taxon>Mollusca</taxon>
        <taxon>Gastropoda</taxon>
        <taxon>Heterobranchia</taxon>
        <taxon>Euthyneura</taxon>
        <taxon>Tectipleura</taxon>
        <taxon>Aplysiida</taxon>
        <taxon>Aplysioidea</taxon>
        <taxon>Aplysiidae</taxon>
        <taxon>Aplysia</taxon>
    </lineage>
</organism>
<dbReference type="PANTHER" id="PTHR24418">
    <property type="entry name" value="TYROSINE-PROTEIN KINASE"/>
    <property type="match status" value="1"/>
</dbReference>
<dbReference type="SUPFAM" id="SSF50044">
    <property type="entry name" value="SH3-domain"/>
    <property type="match status" value="1"/>
</dbReference>
<dbReference type="Gene3D" id="2.30.30.40">
    <property type="entry name" value="SH3 Domains"/>
    <property type="match status" value="1"/>
</dbReference>
<evidence type="ECO:0000256" key="2">
    <source>
        <dbReference type="ARBA" id="ARBA00022443"/>
    </source>
</evidence>
<dbReference type="InterPro" id="IPR000980">
    <property type="entry name" value="SH2"/>
</dbReference>
<reference evidence="23" key="1">
    <citation type="submission" date="2025-08" db="UniProtKB">
        <authorList>
            <consortium name="RefSeq"/>
        </authorList>
    </citation>
    <scope>IDENTIFICATION</scope>
</reference>
<dbReference type="Pfam" id="PF00169">
    <property type="entry name" value="PH"/>
    <property type="match status" value="1"/>
</dbReference>
<dbReference type="PROSITE" id="PS50011">
    <property type="entry name" value="PROTEIN_KINASE_DOM"/>
    <property type="match status" value="1"/>
</dbReference>
<evidence type="ECO:0000256" key="4">
    <source>
        <dbReference type="ARBA" id="ARBA00022723"/>
    </source>
</evidence>
<evidence type="ECO:0000256" key="3">
    <source>
        <dbReference type="ARBA" id="ARBA00022679"/>
    </source>
</evidence>
<dbReference type="GO" id="GO:0016301">
    <property type="term" value="F:kinase activity"/>
    <property type="evidence" value="ECO:0007669"/>
    <property type="project" value="UniProtKB-KW"/>
</dbReference>
<comment type="cofactor">
    <cofactor evidence="1">
        <name>Zn(2+)</name>
        <dbReference type="ChEBI" id="CHEBI:29105"/>
    </cofactor>
</comment>
<evidence type="ECO:0000256" key="12">
    <source>
        <dbReference type="ARBA" id="ARBA00051245"/>
    </source>
</evidence>
<dbReference type="CDD" id="cd00192">
    <property type="entry name" value="PTKc"/>
    <property type="match status" value="1"/>
</dbReference>
<dbReference type="Gene3D" id="1.10.510.10">
    <property type="entry name" value="Transferase(Phosphotransferase) domain 1"/>
    <property type="match status" value="1"/>
</dbReference>
<evidence type="ECO:0000256" key="10">
    <source>
        <dbReference type="ARBA" id="ARBA00022999"/>
    </source>
</evidence>
<dbReference type="PROSITE" id="PS50002">
    <property type="entry name" value="SH3"/>
    <property type="match status" value="1"/>
</dbReference>
<evidence type="ECO:0000256" key="9">
    <source>
        <dbReference type="ARBA" id="ARBA00022840"/>
    </source>
</evidence>
<keyword evidence="11 17" id="KW-0829">Tyrosine-protein kinase</keyword>
<dbReference type="SUPFAM" id="SSF56112">
    <property type="entry name" value="Protein kinase-like (PK-like)"/>
    <property type="match status" value="1"/>
</dbReference>
<evidence type="ECO:0000256" key="16">
    <source>
        <dbReference type="PROSITE-ProRule" id="PRU10141"/>
    </source>
</evidence>
<dbReference type="RefSeq" id="XP_005111038.1">
    <property type="nucleotide sequence ID" value="XM_005110981.3"/>
</dbReference>
<dbReference type="SUPFAM" id="SSF55550">
    <property type="entry name" value="SH2 domain"/>
    <property type="match status" value="1"/>
</dbReference>
<keyword evidence="5 16" id="KW-0547">Nucleotide-binding</keyword>
<keyword evidence="8" id="KW-0862">Zinc</keyword>
<dbReference type="InterPro" id="IPR000719">
    <property type="entry name" value="Prot_kinase_dom"/>
</dbReference>
<feature type="domain" description="SH3" evidence="19">
    <location>
        <begin position="186"/>
        <end position="246"/>
    </location>
</feature>
<dbReference type="Pfam" id="PF00779">
    <property type="entry name" value="BTK"/>
    <property type="match status" value="1"/>
</dbReference>
<dbReference type="InterPro" id="IPR020635">
    <property type="entry name" value="Tyr_kinase_cat_dom"/>
</dbReference>
<keyword evidence="9 16" id="KW-0067">ATP-binding</keyword>
<evidence type="ECO:0000256" key="5">
    <source>
        <dbReference type="ARBA" id="ARBA00022741"/>
    </source>
</evidence>
<keyword evidence="4" id="KW-0479">Metal-binding</keyword>
<feature type="binding site" evidence="16">
    <location>
        <position position="400"/>
    </location>
    <ligand>
        <name>ATP</name>
        <dbReference type="ChEBI" id="CHEBI:30616"/>
    </ligand>
</feature>
<keyword evidence="6 15" id="KW-0863">Zinc-finger</keyword>
<protein>
    <recommendedName>
        <fullName evidence="17">Tyrosine-protein kinase</fullName>
        <ecNumber evidence="17">2.7.10.2</ecNumber>
    </recommendedName>
</protein>
<dbReference type="PROSITE" id="PS50001">
    <property type="entry name" value="SH2"/>
    <property type="match status" value="1"/>
</dbReference>
<comment type="catalytic activity">
    <reaction evidence="12 17">
        <text>L-tyrosyl-[protein] + ATP = O-phospho-L-tyrosyl-[protein] + ADP + H(+)</text>
        <dbReference type="Rhea" id="RHEA:10596"/>
        <dbReference type="Rhea" id="RHEA-COMP:10136"/>
        <dbReference type="Rhea" id="RHEA-COMP:20101"/>
        <dbReference type="ChEBI" id="CHEBI:15378"/>
        <dbReference type="ChEBI" id="CHEBI:30616"/>
        <dbReference type="ChEBI" id="CHEBI:46858"/>
        <dbReference type="ChEBI" id="CHEBI:61978"/>
        <dbReference type="ChEBI" id="CHEBI:456216"/>
        <dbReference type="EC" id="2.7.10.2"/>
    </reaction>
</comment>
<evidence type="ECO:0000259" key="21">
    <source>
        <dbReference type="PROSITE" id="PS50011"/>
    </source>
</evidence>
<dbReference type="PROSITE" id="PS00109">
    <property type="entry name" value="PROTEIN_KINASE_TYR"/>
    <property type="match status" value="1"/>
</dbReference>
<dbReference type="InterPro" id="IPR011009">
    <property type="entry name" value="Kinase-like_dom_sf"/>
</dbReference>
<feature type="domain" description="Protein kinase" evidence="21">
    <location>
        <begin position="369"/>
        <end position="628"/>
    </location>
</feature>
<evidence type="ECO:0000256" key="8">
    <source>
        <dbReference type="ARBA" id="ARBA00022833"/>
    </source>
</evidence>
<evidence type="ECO:0000313" key="23">
    <source>
        <dbReference type="RefSeq" id="XP_005111038.1"/>
    </source>
</evidence>
<name>A0ABM0K839_APLCA</name>
<dbReference type="InterPro" id="IPR008266">
    <property type="entry name" value="Tyr_kinase_AS"/>
</dbReference>
<dbReference type="InterPro" id="IPR001562">
    <property type="entry name" value="Znf_Btk_motif"/>
</dbReference>
<dbReference type="InterPro" id="IPR050198">
    <property type="entry name" value="Non-receptor_tyrosine_kinases"/>
</dbReference>
<dbReference type="Gene3D" id="2.30.29.30">
    <property type="entry name" value="Pleckstrin-homology domain (PH domain)/Phosphotyrosine-binding domain (PTB)"/>
    <property type="match status" value="1"/>
</dbReference>
<sequence>MAEKERSKLMRNGSDGFPIKTGVLLKNAIIKRRNFHTENYKYRLFELTEQMLTYYEGDLKSRGKKKGAIPVSSMKVVKEVEDRSLDEKDNVFQIVFQEGKNDFSTLYVIASCDPERAAWLEVIRACALRNHAQFHSKYHPGVWTKKVPYYNCCHQSDRNAVGCKCADDILRRPVAPPPPPPRPDTSKQRIYVAMYDYTPSDERGLELVQGEKVTVIDDSAEHWWKVENCNGQRGYIPSNFIKPNIGLDVFAWYYKDCSRKESERILKYTGKEGCFMVRDSESSPGEYSLAIYTSEKGGNVRQYRINRNELGQYYISTQHPHNSIQDLIYYHKHNPGGIYTRLREPPGHGNKPATAGIFFDLWQLDPRKLTKGPELGRGCFGVVYKGEYREGPSPIPVAIKEIEVQPSSDEVEQEIKTMTQLKHTNLVQLYGVVLVDKGKQLIITELLDHGALNMYLREHRPELLNNQNQLLDFSLMVCRAMEYLDQKKFIHRDLAARNCLVSRDLIVKVGDFGLARMVLSDDNYQMSTGTKFPIKWAPPEVLHHRTFSSKSDVWAYGILLWEIYSFGEMPYSGMKNPEVAKYVGEERKRLDKPRHTPKPLYDLMMDCWAEIPCERPSFTSIKRRLESLNAKGDYIPAEFAPF</sequence>
<keyword evidence="22" id="KW-1185">Reference proteome</keyword>
<dbReference type="PRINTS" id="PR00401">
    <property type="entry name" value="SH2DOMAIN"/>
</dbReference>
<evidence type="ECO:0000313" key="22">
    <source>
        <dbReference type="Proteomes" id="UP000694888"/>
    </source>
</evidence>
<evidence type="ECO:0000256" key="1">
    <source>
        <dbReference type="ARBA" id="ARBA00001947"/>
    </source>
</evidence>
<dbReference type="InterPro" id="IPR036860">
    <property type="entry name" value="SH2_dom_sf"/>
</dbReference>
<evidence type="ECO:0000256" key="11">
    <source>
        <dbReference type="ARBA" id="ARBA00023137"/>
    </source>
</evidence>
<dbReference type="PRINTS" id="PR00109">
    <property type="entry name" value="TYRKINASE"/>
</dbReference>
<proteinExistence type="inferred from homology"/>
<keyword evidence="2 14" id="KW-0728">SH3 domain</keyword>
<feature type="domain" description="SH2" evidence="18">
    <location>
        <begin position="252"/>
        <end position="346"/>
    </location>
</feature>
<evidence type="ECO:0000259" key="20">
    <source>
        <dbReference type="PROSITE" id="PS50003"/>
    </source>
</evidence>
<dbReference type="InterPro" id="IPR001849">
    <property type="entry name" value="PH_domain"/>
</dbReference>
<dbReference type="Gene3D" id="3.30.505.10">
    <property type="entry name" value="SH2 domain"/>
    <property type="match status" value="1"/>
</dbReference>
<dbReference type="InterPro" id="IPR036028">
    <property type="entry name" value="SH3-like_dom_sf"/>
</dbReference>
<dbReference type="InterPro" id="IPR001245">
    <property type="entry name" value="Ser-Thr/Tyr_kinase_cat_dom"/>
</dbReference>
<dbReference type="InterPro" id="IPR001452">
    <property type="entry name" value="SH3_domain"/>
</dbReference>
<accession>A0ABM0K839</accession>
<keyword evidence="10 13" id="KW-0727">SH2 domain</keyword>
<dbReference type="SMART" id="SM00252">
    <property type="entry name" value="SH2"/>
    <property type="match status" value="1"/>
</dbReference>
<dbReference type="Pfam" id="PF00017">
    <property type="entry name" value="SH2"/>
    <property type="match status" value="1"/>
</dbReference>
<evidence type="ECO:0000256" key="17">
    <source>
        <dbReference type="RuleBase" id="RU362096"/>
    </source>
</evidence>
<evidence type="ECO:0000256" key="13">
    <source>
        <dbReference type="PROSITE-ProRule" id="PRU00191"/>
    </source>
</evidence>
<evidence type="ECO:0000256" key="14">
    <source>
        <dbReference type="PROSITE-ProRule" id="PRU00192"/>
    </source>
</evidence>
<dbReference type="GeneID" id="101844960"/>
<dbReference type="Pfam" id="PF07714">
    <property type="entry name" value="PK_Tyr_Ser-Thr"/>
    <property type="match status" value="1"/>
</dbReference>
<evidence type="ECO:0000259" key="18">
    <source>
        <dbReference type="PROSITE" id="PS50001"/>
    </source>
</evidence>
<evidence type="ECO:0000256" key="6">
    <source>
        <dbReference type="ARBA" id="ARBA00022771"/>
    </source>
</evidence>
<evidence type="ECO:0000256" key="15">
    <source>
        <dbReference type="PROSITE-ProRule" id="PRU00432"/>
    </source>
</evidence>
<comment type="similarity">
    <text evidence="17">Belongs to the protein kinase superfamily. Tyr protein kinase family.</text>
</comment>
<dbReference type="PROSITE" id="PS00107">
    <property type="entry name" value="PROTEIN_KINASE_ATP"/>
    <property type="match status" value="1"/>
</dbReference>
<evidence type="ECO:0000259" key="19">
    <source>
        <dbReference type="PROSITE" id="PS50002"/>
    </source>
</evidence>
<dbReference type="SMART" id="SM00219">
    <property type="entry name" value="TyrKc"/>
    <property type="match status" value="1"/>
</dbReference>
<dbReference type="Pfam" id="PF00018">
    <property type="entry name" value="SH3_1"/>
    <property type="match status" value="1"/>
</dbReference>
<dbReference type="SMART" id="SM00233">
    <property type="entry name" value="PH"/>
    <property type="match status" value="1"/>
</dbReference>
<evidence type="ECO:0000256" key="7">
    <source>
        <dbReference type="ARBA" id="ARBA00022777"/>
    </source>
</evidence>
<dbReference type="PROSITE" id="PS51113">
    <property type="entry name" value="ZF_BTK"/>
    <property type="match status" value="1"/>
</dbReference>
<dbReference type="SUPFAM" id="SSF50729">
    <property type="entry name" value="PH domain-like"/>
    <property type="match status" value="1"/>
</dbReference>
<dbReference type="PROSITE" id="PS50003">
    <property type="entry name" value="PH_DOMAIN"/>
    <property type="match status" value="1"/>
</dbReference>
<dbReference type="InterPro" id="IPR011993">
    <property type="entry name" value="PH-like_dom_sf"/>
</dbReference>
<dbReference type="SMART" id="SM00326">
    <property type="entry name" value="SH3"/>
    <property type="match status" value="1"/>
</dbReference>
<gene>
    <name evidence="23" type="primary">LOC101844960</name>
</gene>
<dbReference type="Proteomes" id="UP000694888">
    <property type="component" value="Unplaced"/>
</dbReference>
<keyword evidence="3 17" id="KW-0808">Transferase</keyword>
<dbReference type="EC" id="2.7.10.2" evidence="17"/>
<dbReference type="InterPro" id="IPR017441">
    <property type="entry name" value="Protein_kinase_ATP_BS"/>
</dbReference>
<feature type="domain" description="PH" evidence="20">
    <location>
        <begin position="22"/>
        <end position="128"/>
    </location>
</feature>